<reference evidence="3 4" key="1">
    <citation type="journal article" date="2020" name="Microbiol. Resour. Announc.">
        <title>Complete genome sequence of Pseudomonas otitidis strain MrB4, isolated from Lake Biwa in Japan.</title>
        <authorList>
            <person name="Miyazaki K."/>
            <person name="Hase E."/>
            <person name="Maruya T."/>
        </authorList>
    </citation>
    <scope>NUCLEOTIDE SEQUENCE [LARGE SCALE GENOMIC DNA]</scope>
    <source>
        <strain evidence="3 4">MrB4</strain>
    </source>
</reference>
<dbReference type="RefSeq" id="WP_044402606.1">
    <property type="nucleotide sequence ID" value="NZ_AP022642.1"/>
</dbReference>
<dbReference type="Proteomes" id="UP000501237">
    <property type="component" value="Chromosome"/>
</dbReference>
<dbReference type="Pfam" id="PF14317">
    <property type="entry name" value="YcxB"/>
    <property type="match status" value="1"/>
</dbReference>
<evidence type="ECO:0000256" key="1">
    <source>
        <dbReference type="SAM" id="Phobius"/>
    </source>
</evidence>
<dbReference type="GeneID" id="57398159"/>
<keyword evidence="1" id="KW-0812">Transmembrane</keyword>
<keyword evidence="1" id="KW-0472">Membrane</keyword>
<dbReference type="KEGG" id="poj:PtoMrB4_29430"/>
<evidence type="ECO:0000313" key="3">
    <source>
        <dbReference type="EMBL" id="BCA28966.1"/>
    </source>
</evidence>
<organism evidence="3 4">
    <name type="scientific">Metapseudomonas otitidis</name>
    <dbReference type="NCBI Taxonomy" id="319939"/>
    <lineage>
        <taxon>Bacteria</taxon>
        <taxon>Pseudomonadati</taxon>
        <taxon>Pseudomonadota</taxon>
        <taxon>Gammaproteobacteria</taxon>
        <taxon>Pseudomonadales</taxon>
        <taxon>Pseudomonadaceae</taxon>
        <taxon>Metapseudomonas</taxon>
    </lineage>
</organism>
<evidence type="ECO:0000313" key="4">
    <source>
        <dbReference type="Proteomes" id="UP000501237"/>
    </source>
</evidence>
<feature type="domain" description="YcxB-like C-terminal" evidence="2">
    <location>
        <begin position="101"/>
        <end position="160"/>
    </location>
</feature>
<accession>A0A679GDJ3</accession>
<feature type="transmembrane region" description="Helical" evidence="1">
    <location>
        <begin position="57"/>
        <end position="78"/>
    </location>
</feature>
<dbReference type="InterPro" id="IPR025588">
    <property type="entry name" value="YcxB-like_C"/>
</dbReference>
<name>A0A679GDJ3_9GAMM</name>
<gene>
    <name evidence="3" type="ORF">PtoMrB4_29430</name>
</gene>
<protein>
    <recommendedName>
        <fullName evidence="2">YcxB-like C-terminal domain-containing protein</fullName>
    </recommendedName>
</protein>
<dbReference type="EMBL" id="AP022642">
    <property type="protein sequence ID" value="BCA28966.1"/>
    <property type="molecule type" value="Genomic_DNA"/>
</dbReference>
<evidence type="ECO:0000259" key="2">
    <source>
        <dbReference type="Pfam" id="PF14317"/>
    </source>
</evidence>
<keyword evidence="1" id="KW-1133">Transmembrane helix</keyword>
<feature type="transmembrane region" description="Helical" evidence="1">
    <location>
        <begin position="33"/>
        <end position="51"/>
    </location>
</feature>
<sequence>MSEPTLTPYRISEQDYLRSSRLGGRLRTRHRNLLLAGLFVLVAMALYSLKIGDKATAYPLVGGIGGGVLAALVIRLVVRPILVRRQYRRYALMQQEQKVGFAPEGLHFQSAVGQAVVNWSNFHGWRENDEFLVLFIAPRVFYVLPKRIAEAGFPLETLRTTLAREVGPSY</sequence>
<proteinExistence type="predicted"/>
<dbReference type="AlphaFoldDB" id="A0A679GDJ3"/>